<evidence type="ECO:0000256" key="3">
    <source>
        <dbReference type="ARBA" id="ARBA00023172"/>
    </source>
</evidence>
<dbReference type="RefSeq" id="WP_005027747.1">
    <property type="nucleotide sequence ID" value="NZ_KE150238.1"/>
</dbReference>
<evidence type="ECO:0000313" key="7">
    <source>
        <dbReference type="EMBL" id="EFV44209.1"/>
    </source>
</evidence>
<dbReference type="InterPro" id="IPR050639">
    <property type="entry name" value="SSR_resolvase"/>
</dbReference>
<dbReference type="InterPro" id="IPR006119">
    <property type="entry name" value="Resolv_N"/>
</dbReference>
<dbReference type="GO" id="GO:0003677">
    <property type="term" value="F:DNA binding"/>
    <property type="evidence" value="ECO:0007669"/>
    <property type="project" value="UniProtKB-KW"/>
</dbReference>
<dbReference type="HOGENOM" id="CLU_010686_5_1_7"/>
<comment type="caution">
    <text evidence="7">The sequence shown here is derived from an EMBL/GenBank/DDBJ whole genome shotgun (WGS) entry which is preliminary data.</text>
</comment>
<dbReference type="OrthoDB" id="9797501at2"/>
<protein>
    <recommendedName>
        <fullName evidence="6">Resolvase/invertase-type recombinase catalytic domain-containing protein</fullName>
    </recommendedName>
</protein>
<gene>
    <name evidence="7" type="ORF">HMPREF0179_01982</name>
</gene>
<dbReference type="AlphaFoldDB" id="E5Y718"/>
<evidence type="ECO:0000256" key="2">
    <source>
        <dbReference type="ARBA" id="ARBA00023125"/>
    </source>
</evidence>
<dbReference type="PANTHER" id="PTHR30461:SF2">
    <property type="entry name" value="SERINE RECOMBINASE PINE-RELATED"/>
    <property type="match status" value="1"/>
</dbReference>
<dbReference type="STRING" id="563192.HMPREF0179_01982"/>
<dbReference type="PROSITE" id="PS00397">
    <property type="entry name" value="RECOMBINASES_1"/>
    <property type="match status" value="1"/>
</dbReference>
<evidence type="ECO:0000259" key="6">
    <source>
        <dbReference type="PROSITE" id="PS51736"/>
    </source>
</evidence>
<accession>E5Y718</accession>
<name>E5Y718_BILW3</name>
<dbReference type="PROSITE" id="PS51736">
    <property type="entry name" value="RECOMBINASES_3"/>
    <property type="match status" value="1"/>
</dbReference>
<keyword evidence="3" id="KW-0233">DNA recombination</keyword>
<dbReference type="PANTHER" id="PTHR30461">
    <property type="entry name" value="DNA-INVERTASE FROM LAMBDOID PROPHAGE"/>
    <property type="match status" value="1"/>
</dbReference>
<feature type="active site" description="O-(5'-phospho-DNA)-serine intermediate" evidence="4 5">
    <location>
        <position position="11"/>
    </location>
</feature>
<dbReference type="Proteomes" id="UP000006034">
    <property type="component" value="Unassembled WGS sequence"/>
</dbReference>
<dbReference type="GO" id="GO:0015074">
    <property type="term" value="P:DNA integration"/>
    <property type="evidence" value="ECO:0007669"/>
    <property type="project" value="UniProtKB-KW"/>
</dbReference>
<reference evidence="7 8" key="1">
    <citation type="submission" date="2010-10" db="EMBL/GenBank/DDBJ databases">
        <authorList>
            <consortium name="The Broad Institute Genome Sequencing Platform"/>
            <person name="Ward D."/>
            <person name="Earl A."/>
            <person name="Feldgarden M."/>
            <person name="Young S.K."/>
            <person name="Gargeya S."/>
            <person name="Zeng Q."/>
            <person name="Alvarado L."/>
            <person name="Berlin A."/>
            <person name="Bochicchio J."/>
            <person name="Chapman S.B."/>
            <person name="Chen Z."/>
            <person name="Freedman E."/>
            <person name="Gellesch M."/>
            <person name="Goldberg J."/>
            <person name="Griggs A."/>
            <person name="Gujja S."/>
            <person name="Heilman E."/>
            <person name="Heiman D."/>
            <person name="Howarth C."/>
            <person name="Mehta T."/>
            <person name="Neiman D."/>
            <person name="Pearson M."/>
            <person name="Roberts A."/>
            <person name="Saif S."/>
            <person name="Shea T."/>
            <person name="Shenoy N."/>
            <person name="Sisk P."/>
            <person name="Stolte C."/>
            <person name="Sykes S."/>
            <person name="White J."/>
            <person name="Yandava C."/>
            <person name="Allen-Vercoe E."/>
            <person name="Sibley C."/>
            <person name="Ambrose C.E."/>
            <person name="Strauss J."/>
            <person name="Daigneault M."/>
            <person name="Haas B."/>
            <person name="Nusbaum C."/>
            <person name="Birren B."/>
        </authorList>
    </citation>
    <scope>NUCLEOTIDE SEQUENCE [LARGE SCALE GENOMIC DNA]</scope>
    <source>
        <strain evidence="7 8">3_1_6</strain>
    </source>
</reference>
<evidence type="ECO:0000256" key="1">
    <source>
        <dbReference type="ARBA" id="ARBA00022908"/>
    </source>
</evidence>
<evidence type="ECO:0000313" key="8">
    <source>
        <dbReference type="Proteomes" id="UP000006034"/>
    </source>
</evidence>
<dbReference type="eggNOG" id="COG1961">
    <property type="taxonomic scope" value="Bacteria"/>
</dbReference>
<dbReference type="GeneID" id="78084249"/>
<keyword evidence="2" id="KW-0238">DNA-binding</keyword>
<keyword evidence="8" id="KW-1185">Reference proteome</keyword>
<dbReference type="InterPro" id="IPR036162">
    <property type="entry name" value="Resolvase-like_N_sf"/>
</dbReference>
<keyword evidence="1" id="KW-0229">DNA integration</keyword>
<dbReference type="GO" id="GO:0000150">
    <property type="term" value="F:DNA strand exchange activity"/>
    <property type="evidence" value="ECO:0007669"/>
    <property type="project" value="InterPro"/>
</dbReference>
<dbReference type="CDD" id="cd03768">
    <property type="entry name" value="SR_ResInv"/>
    <property type="match status" value="1"/>
</dbReference>
<sequence>MGRTYGYIRVSSSDQNESRQYMAMYEQGIAENHLFIDKLSGKDFRRPQYRTMLRQLKPGDILCVTSIDRLGRNYEEIQQQWRIITRDMKVDILVLDMPLLDTRRDKDLLGTFISDLVLQVLSFVAQKERENIRKRQAEGIAAAKINGIRFGREPNPLPSMFAQVYRLWKKGEITTAEAARRCGMPRSTFRYRAVIFAKNQT</sequence>
<proteinExistence type="predicted"/>
<dbReference type="Gene3D" id="3.40.50.1390">
    <property type="entry name" value="Resolvase, N-terminal catalytic domain"/>
    <property type="match status" value="1"/>
</dbReference>
<dbReference type="SUPFAM" id="SSF53041">
    <property type="entry name" value="Resolvase-like"/>
    <property type="match status" value="1"/>
</dbReference>
<evidence type="ECO:0000256" key="4">
    <source>
        <dbReference type="PIRSR" id="PIRSR606118-50"/>
    </source>
</evidence>
<reference evidence="7 8" key="2">
    <citation type="submission" date="2013-04" db="EMBL/GenBank/DDBJ databases">
        <title>The Genome Sequence of Bilophila wadsworthia 3_1_6.</title>
        <authorList>
            <consortium name="The Broad Institute Genomics Platform"/>
            <person name="Earl A."/>
            <person name="Ward D."/>
            <person name="Feldgarden M."/>
            <person name="Gevers D."/>
            <person name="Sibley C."/>
            <person name="Strauss J."/>
            <person name="Allen-Vercoe E."/>
            <person name="Walker B."/>
            <person name="Young S."/>
            <person name="Zeng Q."/>
            <person name="Gargeya S."/>
            <person name="Fitzgerald M."/>
            <person name="Haas B."/>
            <person name="Abouelleil A."/>
            <person name="Allen A.W."/>
            <person name="Alvarado L."/>
            <person name="Arachchi H.M."/>
            <person name="Berlin A.M."/>
            <person name="Chapman S.B."/>
            <person name="Gainer-Dewar J."/>
            <person name="Goldberg J."/>
            <person name="Griggs A."/>
            <person name="Gujja S."/>
            <person name="Hansen M."/>
            <person name="Howarth C."/>
            <person name="Imamovic A."/>
            <person name="Ireland A."/>
            <person name="Larimer J."/>
            <person name="McCowan C."/>
            <person name="Murphy C."/>
            <person name="Pearson M."/>
            <person name="Poon T.W."/>
            <person name="Priest M."/>
            <person name="Roberts A."/>
            <person name="Saif S."/>
            <person name="Shea T."/>
            <person name="Sisk P."/>
            <person name="Sykes S."/>
            <person name="Wortman J."/>
            <person name="Nusbaum C."/>
            <person name="Birren B."/>
        </authorList>
    </citation>
    <scope>NUCLEOTIDE SEQUENCE [LARGE SCALE GENOMIC DNA]</scope>
    <source>
        <strain evidence="7 8">3_1_6</strain>
    </source>
</reference>
<dbReference type="SMART" id="SM00857">
    <property type="entry name" value="Resolvase"/>
    <property type="match status" value="1"/>
</dbReference>
<dbReference type="EMBL" id="ADCP02000001">
    <property type="protein sequence ID" value="EFV44209.1"/>
    <property type="molecule type" value="Genomic_DNA"/>
</dbReference>
<evidence type="ECO:0000256" key="5">
    <source>
        <dbReference type="PROSITE-ProRule" id="PRU10137"/>
    </source>
</evidence>
<organism evidence="7 8">
    <name type="scientific">Bilophila wadsworthia (strain 3_1_6)</name>
    <dbReference type="NCBI Taxonomy" id="563192"/>
    <lineage>
        <taxon>Bacteria</taxon>
        <taxon>Pseudomonadati</taxon>
        <taxon>Thermodesulfobacteriota</taxon>
        <taxon>Desulfovibrionia</taxon>
        <taxon>Desulfovibrionales</taxon>
        <taxon>Desulfovibrionaceae</taxon>
        <taxon>Bilophila</taxon>
    </lineage>
</organism>
<feature type="domain" description="Resolvase/invertase-type recombinase catalytic" evidence="6">
    <location>
        <begin position="3"/>
        <end position="147"/>
    </location>
</feature>
<dbReference type="Pfam" id="PF00239">
    <property type="entry name" value="Resolvase"/>
    <property type="match status" value="1"/>
</dbReference>
<dbReference type="InterPro" id="IPR006118">
    <property type="entry name" value="Recombinase_CS"/>
</dbReference>